<organism evidence="1">
    <name type="scientific">mine drainage metagenome</name>
    <dbReference type="NCBI Taxonomy" id="410659"/>
    <lineage>
        <taxon>unclassified sequences</taxon>
        <taxon>metagenomes</taxon>
        <taxon>ecological metagenomes</taxon>
    </lineage>
</organism>
<comment type="caution">
    <text evidence="1">The sequence shown here is derived from an EMBL/GenBank/DDBJ whole genome shotgun (WGS) entry which is preliminary data.</text>
</comment>
<evidence type="ECO:0000313" key="1">
    <source>
        <dbReference type="EMBL" id="OIQ63488.1"/>
    </source>
</evidence>
<gene>
    <name evidence="1" type="ORF">GALL_549720</name>
</gene>
<dbReference type="AlphaFoldDB" id="A0A1J5NZ22"/>
<accession>A0A1J5NZ22</accession>
<name>A0A1J5NZ22_9ZZZZ</name>
<proteinExistence type="predicted"/>
<protein>
    <submittedName>
        <fullName evidence="1">Uncharacterized protein</fullName>
    </submittedName>
</protein>
<dbReference type="EMBL" id="MLJW01008969">
    <property type="protein sequence ID" value="OIQ63488.1"/>
    <property type="molecule type" value="Genomic_DNA"/>
</dbReference>
<reference evidence="1" key="1">
    <citation type="submission" date="2016-10" db="EMBL/GenBank/DDBJ databases">
        <title>Sequence of Gallionella enrichment culture.</title>
        <authorList>
            <person name="Poehlein A."/>
            <person name="Muehling M."/>
            <person name="Daniel R."/>
        </authorList>
    </citation>
    <scope>NUCLEOTIDE SEQUENCE</scope>
</reference>
<sequence>MQLGFACCRGTFEHLLDQVNAPAWPVKLIAEQLVSRAGCSAKATVNALAQNGLGRQPIGRALVLGGELGLHVASPTRIQPARVEDAGRIKFGLEPLMDISLYFFKRSKSA</sequence>